<evidence type="ECO:0000313" key="3">
    <source>
        <dbReference type="EMBL" id="MPN37921.1"/>
    </source>
</evidence>
<keyword evidence="1" id="KW-0547">Nucleotide-binding</keyword>
<dbReference type="AlphaFoldDB" id="A0A645HFY5"/>
<name>A0A645HFY5_9ZZZZ</name>
<keyword evidence="1" id="KW-0342">GTP-binding</keyword>
<dbReference type="EMBL" id="VSSQ01092844">
    <property type="protein sequence ID" value="MPN37921.1"/>
    <property type="molecule type" value="Genomic_DNA"/>
</dbReference>
<evidence type="ECO:0000256" key="1">
    <source>
        <dbReference type="ARBA" id="ARBA00023134"/>
    </source>
</evidence>
<dbReference type="SUPFAM" id="SSF102741">
    <property type="entry name" value="Obg GTP-binding protein C-terminal domain"/>
    <property type="match status" value="1"/>
</dbReference>
<dbReference type="InterPro" id="IPR015349">
    <property type="entry name" value="OCT_dom"/>
</dbReference>
<organism evidence="3">
    <name type="scientific">bioreactor metagenome</name>
    <dbReference type="NCBI Taxonomy" id="1076179"/>
    <lineage>
        <taxon>unclassified sequences</taxon>
        <taxon>metagenomes</taxon>
        <taxon>ecological metagenomes</taxon>
    </lineage>
</organism>
<dbReference type="NCBIfam" id="TIGR03595">
    <property type="entry name" value="Obg_CgtA_exten"/>
    <property type="match status" value="1"/>
</dbReference>
<dbReference type="PROSITE" id="PS51881">
    <property type="entry name" value="OCT"/>
    <property type="match status" value="1"/>
</dbReference>
<protein>
    <recommendedName>
        <fullName evidence="2">OCT domain-containing protein</fullName>
    </recommendedName>
</protein>
<dbReference type="Gene3D" id="3.30.300.350">
    <property type="entry name" value="GTP-binding protein OBG, C-terminal domain"/>
    <property type="match status" value="1"/>
</dbReference>
<dbReference type="Pfam" id="PF09269">
    <property type="entry name" value="DUF1967"/>
    <property type="match status" value="1"/>
</dbReference>
<dbReference type="GO" id="GO:0005525">
    <property type="term" value="F:GTP binding"/>
    <property type="evidence" value="ECO:0007669"/>
    <property type="project" value="UniProtKB-KW"/>
</dbReference>
<comment type="caution">
    <text evidence="3">The sequence shown here is derived from an EMBL/GenBank/DDBJ whole genome shotgun (WGS) entry which is preliminary data.</text>
</comment>
<sequence length="105" mass="12644">MLDKLALEAPEQEEEYEFFDFERDDKEEDFKEVYTSVADDGTYVITGKQLRKIFDSTNFNDSGSLRYLYKYIEKKGALEELKEMGLEEGDTIRIFDYEFEYFEEY</sequence>
<dbReference type="InterPro" id="IPR036346">
    <property type="entry name" value="GTP-bd_prot_GTP1/OBG_C_sf"/>
</dbReference>
<accession>A0A645HFY5</accession>
<reference evidence="3" key="1">
    <citation type="submission" date="2019-08" db="EMBL/GenBank/DDBJ databases">
        <authorList>
            <person name="Kucharzyk K."/>
            <person name="Murdoch R.W."/>
            <person name="Higgins S."/>
            <person name="Loffler F."/>
        </authorList>
    </citation>
    <scope>NUCLEOTIDE SEQUENCE</scope>
</reference>
<feature type="domain" description="OCT" evidence="2">
    <location>
        <begin position="22"/>
        <end position="103"/>
    </location>
</feature>
<gene>
    <name evidence="3" type="ORF">SDC9_185442</name>
</gene>
<evidence type="ECO:0000259" key="2">
    <source>
        <dbReference type="PROSITE" id="PS51881"/>
    </source>
</evidence>
<proteinExistence type="predicted"/>